<dbReference type="SUPFAM" id="SSF57184">
    <property type="entry name" value="Growth factor receptor domain"/>
    <property type="match status" value="1"/>
</dbReference>
<dbReference type="CDD" id="cd00064">
    <property type="entry name" value="FU"/>
    <property type="match status" value="1"/>
</dbReference>
<proteinExistence type="predicted"/>
<dbReference type="AlphaFoldDB" id="V8N9F4"/>
<evidence type="ECO:0000313" key="2">
    <source>
        <dbReference type="Proteomes" id="UP000018936"/>
    </source>
</evidence>
<name>V8N9F4_OPHHA</name>
<protein>
    <submittedName>
        <fullName evidence="1">Extracellular matrix protein FRAS1</fullName>
    </submittedName>
</protein>
<gene>
    <name evidence="1" type="primary">FRAS1</name>
    <name evidence="1" type="ORF">L345_15548</name>
</gene>
<dbReference type="Gene3D" id="2.10.220.10">
    <property type="entry name" value="Hormone Receptor, Insulin-like Growth Factor Receptor 1, Chain A, domain 2"/>
    <property type="match status" value="1"/>
</dbReference>
<keyword evidence="2" id="KW-1185">Reference proteome</keyword>
<dbReference type="OrthoDB" id="6433157at2759"/>
<dbReference type="InterPro" id="IPR009030">
    <property type="entry name" value="Growth_fac_rcpt_cys_sf"/>
</dbReference>
<accession>V8N9F4</accession>
<dbReference type="EMBL" id="AZIM01006359">
    <property type="protein sequence ID" value="ETE58730.1"/>
    <property type="molecule type" value="Genomic_DNA"/>
</dbReference>
<organism evidence="1 2">
    <name type="scientific">Ophiophagus hannah</name>
    <name type="common">King cobra</name>
    <name type="synonym">Naja hannah</name>
    <dbReference type="NCBI Taxonomy" id="8665"/>
    <lineage>
        <taxon>Eukaryota</taxon>
        <taxon>Metazoa</taxon>
        <taxon>Chordata</taxon>
        <taxon>Craniata</taxon>
        <taxon>Vertebrata</taxon>
        <taxon>Euteleostomi</taxon>
        <taxon>Lepidosauria</taxon>
        <taxon>Squamata</taxon>
        <taxon>Bifurcata</taxon>
        <taxon>Unidentata</taxon>
        <taxon>Episquamata</taxon>
        <taxon>Toxicofera</taxon>
        <taxon>Serpentes</taxon>
        <taxon>Colubroidea</taxon>
        <taxon>Elapidae</taxon>
        <taxon>Elapinae</taxon>
        <taxon>Ophiophagus</taxon>
    </lineage>
</organism>
<feature type="non-terminal residue" evidence="1">
    <location>
        <position position="60"/>
    </location>
</feature>
<evidence type="ECO:0000313" key="1">
    <source>
        <dbReference type="EMBL" id="ETE58730.1"/>
    </source>
</evidence>
<dbReference type="SMART" id="SM00261">
    <property type="entry name" value="FU"/>
    <property type="match status" value="1"/>
</dbReference>
<sequence length="60" mass="6520">MKASAALSVQRDACHPSCKSCSGAEDDECTACHPHVSFLNGRCRTPCKREQYLNLVGYCA</sequence>
<dbReference type="InterPro" id="IPR006212">
    <property type="entry name" value="Furin_repeat"/>
</dbReference>
<comment type="caution">
    <text evidence="1">The sequence shown here is derived from an EMBL/GenBank/DDBJ whole genome shotgun (WGS) entry which is preliminary data.</text>
</comment>
<reference evidence="1 2" key="1">
    <citation type="journal article" date="2013" name="Proc. Natl. Acad. Sci. U.S.A.">
        <title>The king cobra genome reveals dynamic gene evolution and adaptation in the snake venom system.</title>
        <authorList>
            <person name="Vonk F.J."/>
            <person name="Casewell N.R."/>
            <person name="Henkel C.V."/>
            <person name="Heimberg A.M."/>
            <person name="Jansen H.J."/>
            <person name="McCleary R.J."/>
            <person name="Kerkkamp H.M."/>
            <person name="Vos R.A."/>
            <person name="Guerreiro I."/>
            <person name="Calvete J.J."/>
            <person name="Wuster W."/>
            <person name="Woods A.E."/>
            <person name="Logan J.M."/>
            <person name="Harrison R.A."/>
            <person name="Castoe T.A."/>
            <person name="de Koning A.P."/>
            <person name="Pollock D.D."/>
            <person name="Yandell M."/>
            <person name="Calderon D."/>
            <person name="Renjifo C."/>
            <person name="Currier R.B."/>
            <person name="Salgado D."/>
            <person name="Pla D."/>
            <person name="Sanz L."/>
            <person name="Hyder A.S."/>
            <person name="Ribeiro J.M."/>
            <person name="Arntzen J.W."/>
            <person name="van den Thillart G.E."/>
            <person name="Boetzer M."/>
            <person name="Pirovano W."/>
            <person name="Dirks R.P."/>
            <person name="Spaink H.P."/>
            <person name="Duboule D."/>
            <person name="McGlinn E."/>
            <person name="Kini R.M."/>
            <person name="Richardson M.K."/>
        </authorList>
    </citation>
    <scope>NUCLEOTIDE SEQUENCE</scope>
    <source>
        <tissue evidence="1">Blood</tissue>
    </source>
</reference>
<dbReference type="Proteomes" id="UP000018936">
    <property type="component" value="Unassembled WGS sequence"/>
</dbReference>